<organism evidence="2 3">
    <name type="scientific">Lolium multiflorum</name>
    <name type="common">Italian ryegrass</name>
    <name type="synonym">Lolium perenne subsp. multiflorum</name>
    <dbReference type="NCBI Taxonomy" id="4521"/>
    <lineage>
        <taxon>Eukaryota</taxon>
        <taxon>Viridiplantae</taxon>
        <taxon>Streptophyta</taxon>
        <taxon>Embryophyta</taxon>
        <taxon>Tracheophyta</taxon>
        <taxon>Spermatophyta</taxon>
        <taxon>Magnoliopsida</taxon>
        <taxon>Liliopsida</taxon>
        <taxon>Poales</taxon>
        <taxon>Poaceae</taxon>
        <taxon>BOP clade</taxon>
        <taxon>Pooideae</taxon>
        <taxon>Poodae</taxon>
        <taxon>Poeae</taxon>
        <taxon>Poeae Chloroplast Group 2 (Poeae type)</taxon>
        <taxon>Loliodinae</taxon>
        <taxon>Loliinae</taxon>
        <taxon>Lolium</taxon>
    </lineage>
</organism>
<dbReference type="InterPro" id="IPR001810">
    <property type="entry name" value="F-box_dom"/>
</dbReference>
<dbReference type="PROSITE" id="PS50181">
    <property type="entry name" value="FBOX"/>
    <property type="match status" value="1"/>
</dbReference>
<dbReference type="Pfam" id="PF08268">
    <property type="entry name" value="FBA_3"/>
    <property type="match status" value="2"/>
</dbReference>
<dbReference type="EMBL" id="JAUUTY010000003">
    <property type="protein sequence ID" value="KAK1669935.1"/>
    <property type="molecule type" value="Genomic_DNA"/>
</dbReference>
<dbReference type="Proteomes" id="UP001231189">
    <property type="component" value="Unassembled WGS sequence"/>
</dbReference>
<gene>
    <name evidence="2" type="ORF">QYE76_058094</name>
</gene>
<name>A0AAD8T5R2_LOLMU</name>
<protein>
    <recommendedName>
        <fullName evidence="1">F-box domain-containing protein</fullName>
    </recommendedName>
</protein>
<proteinExistence type="predicted"/>
<dbReference type="SMART" id="SM00256">
    <property type="entry name" value="FBOX"/>
    <property type="match status" value="2"/>
</dbReference>
<sequence length="749" mass="85091">MECENQEVAQLPDDVVMEILSYLPAKSIGRFRSVSSSWDAQLLSPSFVELHRRRANNPGGQPKLFFSPTEEPSDECYFYSWQPGGGPVKKLMENELWFPSPVTKPLHGLVLIRSYGADGGYDVCNPSTGEFMHIQDTRLPFKTILRFSTQTQVPGPPSYIHVAYGLGYCSVKDEYKVVRLFSDANEIAPRCEVLVLRAPAYWRPTVQQPPVCIVEEHNPAVFLNGYLHFLPKDGTILTFNVSDETFGSLPPPPPYLDHENPVVRMTELDGCLCLCREKTDEGPYQAWLLRDFKANKQWEQLCCFDRRVWPEPERVQLQSKWITPLAMCSGRNKVMFGTGTCKVFAVDPDGCAPEIMLSPDEDIPGTYDDTEDDQAIGLLEESLVPLGRIDEEMHLLTPTIEAWWDVLKWLPTRSVMELSLVCREWRMATTNSWFIDAHVVNANSIKRRPRIMFILDPTFGQFCDLDDAPFPPNFWSAPFHCSQPCHGLNVGTCSGTDFLCNPAIRYHQRIKHGDDDQQADPFAGRIALGYDSDDDDHVLVFLAYDEKNPDTRDYKLRCNVRFLKGDSWWRRVEPPPKPVADVPPTYADGKIYWVVDSELGPRPDTAFCELVTFDTMEREFEVVEGPPCSHGGGRVTVVELHDTIRVAWSDREADAIDVWIMEDDGAWSVEYRIELAKYSPEYSSERTFLMGIDPTDGRILLNTGQSLGYYNTKTGELETVYRVPAGSPKDDSIFCALIYQESLARPFMN</sequence>
<dbReference type="Pfam" id="PF00646">
    <property type="entry name" value="F-box"/>
    <property type="match status" value="2"/>
</dbReference>
<keyword evidence="3" id="KW-1185">Reference proteome</keyword>
<accession>A0AAD8T5R2</accession>
<dbReference type="InterPro" id="IPR036047">
    <property type="entry name" value="F-box-like_dom_sf"/>
</dbReference>
<dbReference type="InterPro" id="IPR050796">
    <property type="entry name" value="SCF_F-box_component"/>
</dbReference>
<dbReference type="PANTHER" id="PTHR31672">
    <property type="entry name" value="BNACNNG10540D PROTEIN"/>
    <property type="match status" value="1"/>
</dbReference>
<dbReference type="InterPro" id="IPR013187">
    <property type="entry name" value="F-box-assoc_dom_typ3"/>
</dbReference>
<evidence type="ECO:0000313" key="2">
    <source>
        <dbReference type="EMBL" id="KAK1669935.1"/>
    </source>
</evidence>
<dbReference type="PANTHER" id="PTHR31672:SF13">
    <property type="entry name" value="F-BOX PROTEIN CPR30-LIKE"/>
    <property type="match status" value="1"/>
</dbReference>
<dbReference type="SUPFAM" id="SSF81383">
    <property type="entry name" value="F-box domain"/>
    <property type="match status" value="2"/>
</dbReference>
<dbReference type="NCBIfam" id="TIGR01640">
    <property type="entry name" value="F_box_assoc_1"/>
    <property type="match status" value="2"/>
</dbReference>
<dbReference type="AlphaFoldDB" id="A0AAD8T5R2"/>
<evidence type="ECO:0000313" key="3">
    <source>
        <dbReference type="Proteomes" id="UP001231189"/>
    </source>
</evidence>
<dbReference type="InterPro" id="IPR017451">
    <property type="entry name" value="F-box-assoc_interact_dom"/>
</dbReference>
<feature type="domain" description="F-box" evidence="1">
    <location>
        <begin position="5"/>
        <end position="50"/>
    </location>
</feature>
<dbReference type="CDD" id="cd22157">
    <property type="entry name" value="F-box_AtFBW1-like"/>
    <property type="match status" value="1"/>
</dbReference>
<evidence type="ECO:0000259" key="1">
    <source>
        <dbReference type="PROSITE" id="PS50181"/>
    </source>
</evidence>
<reference evidence="2" key="1">
    <citation type="submission" date="2023-07" db="EMBL/GenBank/DDBJ databases">
        <title>A chromosome-level genome assembly of Lolium multiflorum.</title>
        <authorList>
            <person name="Chen Y."/>
            <person name="Copetti D."/>
            <person name="Kolliker R."/>
            <person name="Studer B."/>
        </authorList>
    </citation>
    <scope>NUCLEOTIDE SEQUENCE</scope>
    <source>
        <strain evidence="2">02402/16</strain>
        <tissue evidence="2">Leaf</tissue>
    </source>
</reference>
<comment type="caution">
    <text evidence="2">The sequence shown here is derived from an EMBL/GenBank/DDBJ whole genome shotgun (WGS) entry which is preliminary data.</text>
</comment>
<dbReference type="Gene3D" id="1.20.1280.50">
    <property type="match status" value="1"/>
</dbReference>